<reference evidence="2" key="2">
    <citation type="submission" date="2020-10" db="UniProtKB">
        <authorList>
            <consortium name="WormBaseParasite"/>
        </authorList>
    </citation>
    <scope>IDENTIFICATION</scope>
</reference>
<dbReference type="AlphaFoldDB" id="A0A7E4VI09"/>
<dbReference type="WBParaSite" id="Pan_g20744.t1">
    <property type="protein sequence ID" value="Pan_g20744.t1"/>
    <property type="gene ID" value="Pan_g20744"/>
</dbReference>
<protein>
    <submittedName>
        <fullName evidence="2">Secreted protein</fullName>
    </submittedName>
</protein>
<dbReference type="Proteomes" id="UP000492821">
    <property type="component" value="Unassembled WGS sequence"/>
</dbReference>
<accession>A0A7E4VI09</accession>
<evidence type="ECO:0000313" key="1">
    <source>
        <dbReference type="Proteomes" id="UP000492821"/>
    </source>
</evidence>
<organism evidence="1 2">
    <name type="scientific">Panagrellus redivivus</name>
    <name type="common">Microworm</name>
    <dbReference type="NCBI Taxonomy" id="6233"/>
    <lineage>
        <taxon>Eukaryota</taxon>
        <taxon>Metazoa</taxon>
        <taxon>Ecdysozoa</taxon>
        <taxon>Nematoda</taxon>
        <taxon>Chromadorea</taxon>
        <taxon>Rhabditida</taxon>
        <taxon>Tylenchina</taxon>
        <taxon>Panagrolaimomorpha</taxon>
        <taxon>Panagrolaimoidea</taxon>
        <taxon>Panagrolaimidae</taxon>
        <taxon>Panagrellus</taxon>
    </lineage>
</organism>
<reference evidence="1" key="1">
    <citation type="journal article" date="2013" name="Genetics">
        <title>The draft genome and transcriptome of Panagrellus redivivus are shaped by the harsh demands of a free-living lifestyle.</title>
        <authorList>
            <person name="Srinivasan J."/>
            <person name="Dillman A.R."/>
            <person name="Macchietto M.G."/>
            <person name="Heikkinen L."/>
            <person name="Lakso M."/>
            <person name="Fracchia K.M."/>
            <person name="Antoshechkin I."/>
            <person name="Mortazavi A."/>
            <person name="Wong G."/>
            <person name="Sternberg P.W."/>
        </authorList>
    </citation>
    <scope>NUCLEOTIDE SEQUENCE [LARGE SCALE GENOMIC DNA]</scope>
    <source>
        <strain evidence="1">MT8872</strain>
    </source>
</reference>
<keyword evidence="1" id="KW-1185">Reference proteome</keyword>
<name>A0A7E4VI09_PANRE</name>
<sequence>MGARGGGFGAGFTALEACGTPEGESVSSPGSLSLFAKARHICSILLFATIQVHPTAYTQKDGRGYVLKVEQHVKQASGQGSHFCFLFDKILEI</sequence>
<proteinExistence type="predicted"/>
<evidence type="ECO:0000313" key="2">
    <source>
        <dbReference type="WBParaSite" id="Pan_g20744.t1"/>
    </source>
</evidence>